<dbReference type="InterPro" id="IPR036249">
    <property type="entry name" value="Thioredoxin-like_sf"/>
</dbReference>
<dbReference type="EMBL" id="AVFE01000022">
    <property type="protein sequence ID" value="ETD04619.1"/>
    <property type="molecule type" value="Genomic_DNA"/>
</dbReference>
<dbReference type="Proteomes" id="UP000018692">
    <property type="component" value="Unassembled WGS sequence"/>
</dbReference>
<dbReference type="PROSITE" id="PS51353">
    <property type="entry name" value="ARSC"/>
    <property type="match status" value="1"/>
</dbReference>
<sequence>MTITIYEKPSCNSSKIALRWLNNYNLEYEKLRINSISYNHLVSILKMTECGLDDIVRTQRVPVVVKKR</sequence>
<comment type="caution">
    <text evidence="2">The sequence shown here is derived from an EMBL/GenBank/DDBJ whole genome shotgun (WGS) entry which is preliminary data.</text>
</comment>
<evidence type="ECO:0008006" key="4">
    <source>
        <dbReference type="Google" id="ProtNLM"/>
    </source>
</evidence>
<dbReference type="InterPro" id="IPR006660">
    <property type="entry name" value="Arsenate_reductase-like"/>
</dbReference>
<evidence type="ECO:0000313" key="3">
    <source>
        <dbReference type="Proteomes" id="UP000018692"/>
    </source>
</evidence>
<proteinExistence type="inferred from homology"/>
<dbReference type="AlphaFoldDB" id="V8ANU0"/>
<name>V8ANU0_9LACT</name>
<gene>
    <name evidence="2" type="ORF">N568_0106920</name>
</gene>
<dbReference type="Gene3D" id="3.40.30.10">
    <property type="entry name" value="Glutaredoxin"/>
    <property type="match status" value="1"/>
</dbReference>
<reference evidence="2 3" key="1">
    <citation type="submission" date="2013-07" db="EMBL/GenBank/DDBJ databases">
        <title>Isolation of Lactococcus garvieae strain TRF1 from the fecal material of a timber rattlesnake.</title>
        <authorList>
            <person name="McLaughlin R.W."/>
            <person name="Cochran P.A."/>
            <person name="Dowd S.E."/>
        </authorList>
    </citation>
    <scope>NUCLEOTIDE SEQUENCE [LARGE SCALE GENOMIC DNA]</scope>
    <source>
        <strain evidence="2 3">TRF1</strain>
    </source>
</reference>
<evidence type="ECO:0000313" key="2">
    <source>
        <dbReference type="EMBL" id="ETD04619.1"/>
    </source>
</evidence>
<protein>
    <recommendedName>
        <fullName evidence="4">Arsenate reductase</fullName>
    </recommendedName>
</protein>
<accession>V8ANU0</accession>
<organism evidence="2 3">
    <name type="scientific">Lactococcus garvieae TRF1</name>
    <dbReference type="NCBI Taxonomy" id="1380772"/>
    <lineage>
        <taxon>Bacteria</taxon>
        <taxon>Bacillati</taxon>
        <taxon>Bacillota</taxon>
        <taxon>Bacilli</taxon>
        <taxon>Lactobacillales</taxon>
        <taxon>Streptococcaceae</taxon>
        <taxon>Lactococcus</taxon>
    </lineage>
</organism>
<dbReference type="SUPFAM" id="SSF52833">
    <property type="entry name" value="Thioredoxin-like"/>
    <property type="match status" value="1"/>
</dbReference>
<comment type="similarity">
    <text evidence="1">Belongs to the ArsC family.</text>
</comment>
<evidence type="ECO:0000256" key="1">
    <source>
        <dbReference type="PROSITE-ProRule" id="PRU01282"/>
    </source>
</evidence>